<dbReference type="Pfam" id="PF07724">
    <property type="entry name" value="AAA_2"/>
    <property type="match status" value="1"/>
</dbReference>
<dbReference type="Pfam" id="PF10431">
    <property type="entry name" value="ClpB_D2-small"/>
    <property type="match status" value="1"/>
</dbReference>
<dbReference type="GO" id="GO:0008233">
    <property type="term" value="F:peptidase activity"/>
    <property type="evidence" value="ECO:0007669"/>
    <property type="project" value="UniProtKB-KW"/>
</dbReference>
<name>A0ABN6EKR3_9BACT</name>
<evidence type="ECO:0000256" key="2">
    <source>
        <dbReference type="ARBA" id="ARBA00022741"/>
    </source>
</evidence>
<dbReference type="InterPro" id="IPR036628">
    <property type="entry name" value="Clp_N_dom_sf"/>
</dbReference>
<dbReference type="SUPFAM" id="SSF52540">
    <property type="entry name" value="P-loop containing nucleoside triphosphate hydrolases"/>
    <property type="match status" value="2"/>
</dbReference>
<evidence type="ECO:0000313" key="10">
    <source>
        <dbReference type="Proteomes" id="UP001319045"/>
    </source>
</evidence>
<dbReference type="Proteomes" id="UP001319045">
    <property type="component" value="Chromosome"/>
</dbReference>
<dbReference type="InterPro" id="IPR018368">
    <property type="entry name" value="ClpA/B_CS1"/>
</dbReference>
<evidence type="ECO:0000256" key="6">
    <source>
        <dbReference type="SAM" id="MobiDB-lite"/>
    </source>
</evidence>
<dbReference type="InterPro" id="IPR041546">
    <property type="entry name" value="ClpA/ClpB_AAA_lid"/>
</dbReference>
<dbReference type="InterPro" id="IPR004176">
    <property type="entry name" value="Clp_R_N"/>
</dbReference>
<feature type="compositionally biased region" description="Acidic residues" evidence="6">
    <location>
        <begin position="157"/>
        <end position="167"/>
    </location>
</feature>
<dbReference type="PROSITE" id="PS00870">
    <property type="entry name" value="CLPAB_1"/>
    <property type="match status" value="1"/>
</dbReference>
<dbReference type="PANTHER" id="PTHR11638:SF18">
    <property type="entry name" value="HEAT SHOCK PROTEIN 104"/>
    <property type="match status" value="1"/>
</dbReference>
<keyword evidence="10" id="KW-1185">Reference proteome</keyword>
<dbReference type="InterPro" id="IPR050130">
    <property type="entry name" value="ClpA_ClpB"/>
</dbReference>
<feature type="region of interest" description="Disordered" evidence="6">
    <location>
        <begin position="150"/>
        <end position="182"/>
    </location>
</feature>
<accession>A0ABN6EKR3</accession>
<feature type="domain" description="UVR" evidence="7">
    <location>
        <begin position="445"/>
        <end position="480"/>
    </location>
</feature>
<evidence type="ECO:0000256" key="1">
    <source>
        <dbReference type="ARBA" id="ARBA00022737"/>
    </source>
</evidence>
<organism evidence="9 10">
    <name type="scientific">Prevotella herbatica</name>
    <dbReference type="NCBI Taxonomy" id="2801997"/>
    <lineage>
        <taxon>Bacteria</taxon>
        <taxon>Pseudomonadati</taxon>
        <taxon>Bacteroidota</taxon>
        <taxon>Bacteroidia</taxon>
        <taxon>Bacteroidales</taxon>
        <taxon>Prevotellaceae</taxon>
        <taxon>Prevotella</taxon>
    </lineage>
</organism>
<dbReference type="Pfam" id="PF02861">
    <property type="entry name" value="Clp_N"/>
    <property type="match status" value="1"/>
</dbReference>
<evidence type="ECO:0000256" key="5">
    <source>
        <dbReference type="PROSITE-ProRule" id="PRU01251"/>
    </source>
</evidence>
<dbReference type="CDD" id="cd19499">
    <property type="entry name" value="RecA-like_ClpB_Hsp104-like"/>
    <property type="match status" value="1"/>
</dbReference>
<reference evidence="9 10" key="1">
    <citation type="journal article" date="2022" name="Int. J. Syst. Evol. Microbiol.">
        <title>Prevotella herbatica sp. nov., a plant polysaccharide-decomposing anaerobic bacterium isolated from a methanogenic reactor.</title>
        <authorList>
            <person name="Uek A."/>
            <person name="Tonouchi A."/>
            <person name="Kaku N."/>
            <person name="Ueki K."/>
        </authorList>
    </citation>
    <scope>NUCLEOTIDE SEQUENCE [LARGE SCALE GENOMIC DNA]</scope>
    <source>
        <strain evidence="9 10">WR041</strain>
    </source>
</reference>
<gene>
    <name evidence="9" type="ORF">prwr041_24360</name>
</gene>
<dbReference type="Gene3D" id="1.10.8.60">
    <property type="match status" value="2"/>
</dbReference>
<keyword evidence="9" id="KW-0645">Protease</keyword>
<dbReference type="EMBL" id="AP024484">
    <property type="protein sequence ID" value="BCS86543.1"/>
    <property type="molecule type" value="Genomic_DNA"/>
</dbReference>
<feature type="domain" description="Clp R" evidence="8">
    <location>
        <begin position="2"/>
        <end position="150"/>
    </location>
</feature>
<dbReference type="RefSeq" id="WP_207154128.1">
    <property type="nucleotide sequence ID" value="NZ_AP024484.1"/>
</dbReference>
<evidence type="ECO:0000259" key="7">
    <source>
        <dbReference type="PROSITE" id="PS50151"/>
    </source>
</evidence>
<proteinExistence type="predicted"/>
<dbReference type="Pfam" id="PF00004">
    <property type="entry name" value="AAA"/>
    <property type="match status" value="1"/>
</dbReference>
<dbReference type="InterPro" id="IPR001270">
    <property type="entry name" value="ClpA/B"/>
</dbReference>
<dbReference type="InterPro" id="IPR027417">
    <property type="entry name" value="P-loop_NTPase"/>
</dbReference>
<keyword evidence="2" id="KW-0547">Nucleotide-binding</keyword>
<dbReference type="Gene3D" id="3.40.50.300">
    <property type="entry name" value="P-loop containing nucleotide triphosphate hydrolases"/>
    <property type="match status" value="2"/>
</dbReference>
<dbReference type="PRINTS" id="PR00300">
    <property type="entry name" value="CLPPROTEASEA"/>
</dbReference>
<dbReference type="GO" id="GO:0006508">
    <property type="term" value="P:proteolysis"/>
    <property type="evidence" value="ECO:0007669"/>
    <property type="project" value="UniProtKB-KW"/>
</dbReference>
<evidence type="ECO:0000256" key="4">
    <source>
        <dbReference type="ARBA" id="ARBA00023186"/>
    </source>
</evidence>
<keyword evidence="3" id="KW-0067">ATP-binding</keyword>
<protein>
    <submittedName>
        <fullName evidence="9">ATP-dependent Clp protease ClpC</fullName>
    </submittedName>
</protein>
<dbReference type="PANTHER" id="PTHR11638">
    <property type="entry name" value="ATP-DEPENDENT CLP PROTEASE"/>
    <property type="match status" value="1"/>
</dbReference>
<sequence>MTSQFSPKVSEILAFSREEATRLASRYVGPEHLVLGILREKENPLQNLFKRMNIDEQSVKFELEKKVREDELSEPIITSELVLNEQASNILKLAVLEARLQHTQMVDVQHLILAILHDQVNNGAKEILELNNMNYEDTLSYLQVQKSNSPVQNGLELPDEDDEDEFDASPSGGRQAESLKVKNNSSKTPILDNFSTDLTQAALDGKLDVVVGREREIQRVTEILCRRKKNNPILIGEPGVGKSAIVEGLAQLIVQHKTSPILFNKRVVNLNMTAIVAGTKYRGQFEERIRDLIKELERNSDIIVFIDEIHTIIGAGSTPGSMDAANIMKPALARGVIQCIGATTLDEYRQSIEKDGALERRFQKVLVEATSADETLSILKNIKDRYEEHHHVTYTDEALKACVNLTERYITDRYFPDKAIDALDEVGSHIHLQHAEVPTDITDKQKELEETIIKKNVAVKNQNFELAAGYRDYQSKLEAEIKDLNEKWSKGENGDRHLVTDTDVADVVSTMAGIPVQRIAEKENIRLKNMANVLTENVIAQDKAIEKMVKAIQRNRVGIKDPNHPIGVFMFLGPTGVGKTYLAKQLANYMFGSSDALIRIDMSEYSESFNTSRLVGAPPGYVGYEQGGQLTEKVRRHPYSIVLLDEIEKAHGNVFNMLLQVLDEGRLTDGNGRLVDFRNTVIIMTSNSGTRQLKEFGRGVGFNAGGTLGLSINDKDKEYARSIIQKSLSKQFAPEFLNRLDEIVTFDQLDLTAIKKIIDIELKELFARIESLGYKLSITDKAKEFVATKGYDVQFGARPLKRAIQNYIEDGVCERILSGDIKEGDTINIGKNPNKDELTFK</sequence>
<evidence type="ECO:0000313" key="9">
    <source>
        <dbReference type="EMBL" id="BCS86543.1"/>
    </source>
</evidence>
<evidence type="ECO:0000256" key="3">
    <source>
        <dbReference type="ARBA" id="ARBA00022840"/>
    </source>
</evidence>
<dbReference type="InterPro" id="IPR001943">
    <property type="entry name" value="UVR_dom"/>
</dbReference>
<keyword evidence="9" id="KW-0378">Hydrolase</keyword>
<dbReference type="InterPro" id="IPR019489">
    <property type="entry name" value="Clp_ATPase_C"/>
</dbReference>
<dbReference type="SMART" id="SM01086">
    <property type="entry name" value="ClpB_D2-small"/>
    <property type="match status" value="1"/>
</dbReference>
<dbReference type="PROSITE" id="PS51903">
    <property type="entry name" value="CLP_R"/>
    <property type="match status" value="1"/>
</dbReference>
<keyword evidence="4" id="KW-0143">Chaperone</keyword>
<dbReference type="Gene3D" id="1.10.1780.10">
    <property type="entry name" value="Clp, N-terminal domain"/>
    <property type="match status" value="1"/>
</dbReference>
<dbReference type="Gene3D" id="4.10.860.10">
    <property type="entry name" value="UVR domain"/>
    <property type="match status" value="1"/>
</dbReference>
<dbReference type="InterPro" id="IPR003593">
    <property type="entry name" value="AAA+_ATPase"/>
</dbReference>
<keyword evidence="1 5" id="KW-0677">Repeat</keyword>
<dbReference type="CDD" id="cd00009">
    <property type="entry name" value="AAA"/>
    <property type="match status" value="1"/>
</dbReference>
<dbReference type="SMART" id="SM00382">
    <property type="entry name" value="AAA"/>
    <property type="match status" value="2"/>
</dbReference>
<dbReference type="PROSITE" id="PS50151">
    <property type="entry name" value="UVR"/>
    <property type="match status" value="1"/>
</dbReference>
<evidence type="ECO:0000259" key="8">
    <source>
        <dbReference type="PROSITE" id="PS51903"/>
    </source>
</evidence>
<dbReference type="InterPro" id="IPR003959">
    <property type="entry name" value="ATPase_AAA_core"/>
</dbReference>
<dbReference type="SUPFAM" id="SSF81923">
    <property type="entry name" value="Double Clp-N motif"/>
    <property type="match status" value="1"/>
</dbReference>
<dbReference type="Pfam" id="PF17871">
    <property type="entry name" value="AAA_lid_9"/>
    <property type="match status" value="1"/>
</dbReference>